<feature type="domain" description="DUF2345" evidence="3">
    <location>
        <begin position="747"/>
        <end position="901"/>
    </location>
</feature>
<dbReference type="InterPro" id="IPR028244">
    <property type="entry name" value="T6SS_Rhs_Vgr_dom"/>
</dbReference>
<evidence type="ECO:0000259" key="3">
    <source>
        <dbReference type="Pfam" id="PF10106"/>
    </source>
</evidence>
<sequence length="934" mass="99079">MDVSSQLSSLADLFSAADRLYSLEGQGPLAGLQVESWSGREHLSENYRWDVYGLSRDPALDLDDMLGQRVTLRCALTNGSLAVRSGLVVEACCLGFDGMVARYSLQLAPWLAVLDHGRTQRTFVKQSLADILGMIFGEYEQIARWRFTVDADKRIEALGLLDYKIQYRTQTHFGFVRQLLADAGLGFCFVEDDDAPAGHTLVIFDDSAQLPEDETSARLAGIPRRLSDGDTVAADQILGIGQSLSLMADRLTLISSDYRGNQATTASASLGNPSGARELYDDVGPEAFESVQHAEDTARRQADAIVSRARFWMGCSTLRSARSGNAFRIANPAWQLGRDNASVPDEFLLVAIEHAGVNNLPKNVIALVERGLGMPPPASSDSRISAHAAASGYANRFEAVPRRQAWRPTLEDGSGQRLNPVPTALGAQTARVAGPQGELEPAASSPVHTDAQGRIRIRFHWQLDSDYGTYPTRGMQRLASDGHGLQQTPRIGQEVLVQFQHGLLHRPIVLGGLFNGRGEGGEAPTPGGEPASPLDPAVYRQASDHAPSVQGNLAGGYSPSWHGAGGGADGHNHVGVLSGFKSQGFDGQGCNQLVADDSDAMGRLQMATTHAATELNLGHLRHQADNYLGSFRGQGVELRTDAYGAVRGARGVLVSSYATMPDQPAGDVSALQSLLAQQATLARLFDQAAETHRTMPLAVQRGVQRTGQSMLDDHSGPIDALTNTFSTTVSAASFDQAASDARQRDSGQPLPHTGDAVLGLEAQGGQGIFAGQALHWAAGETLTVGSGEDINMAVNQIVRMHSGQGIGWLAAAREASGAGLSVISGASGFDLQAQHDRMTLHAQKELKMVSVNANVELAASKTLHLAVSGGAHLTIEGGNVVFGCPGSLTVHAAKHGFVGPDQLDTQLPQFADKVCVECLMHAMQSGSALAGKSI</sequence>
<evidence type="ECO:0000259" key="2">
    <source>
        <dbReference type="Pfam" id="PF04717"/>
    </source>
</evidence>
<dbReference type="RefSeq" id="WP_174902064.1">
    <property type="nucleotide sequence ID" value="NZ_CABVPP010000009.1"/>
</dbReference>
<dbReference type="Pfam" id="PF05954">
    <property type="entry name" value="Phage_GPD"/>
    <property type="match status" value="1"/>
</dbReference>
<dbReference type="InterPro" id="IPR006533">
    <property type="entry name" value="T6SS_Vgr_RhsGE"/>
</dbReference>
<dbReference type="GO" id="GO:0016874">
    <property type="term" value="F:ligase activity"/>
    <property type="evidence" value="ECO:0007669"/>
    <property type="project" value="UniProtKB-KW"/>
</dbReference>
<dbReference type="SUPFAM" id="SSF69255">
    <property type="entry name" value="gp5 N-terminal domain-like"/>
    <property type="match status" value="1"/>
</dbReference>
<dbReference type="Pfam" id="PF10106">
    <property type="entry name" value="DUF2345"/>
    <property type="match status" value="1"/>
</dbReference>
<keyword evidence="8" id="KW-1185">Reference proteome</keyword>
<evidence type="ECO:0000313" key="5">
    <source>
        <dbReference type="EMBL" id="MDR8752194.1"/>
    </source>
</evidence>
<evidence type="ECO:0000313" key="7">
    <source>
        <dbReference type="Proteomes" id="UP000494162"/>
    </source>
</evidence>
<keyword evidence="5" id="KW-0436">Ligase</keyword>
<dbReference type="Pfam" id="PF13296">
    <property type="entry name" value="T6SS_Vgr"/>
    <property type="match status" value="1"/>
</dbReference>
<comment type="similarity">
    <text evidence="1">Belongs to the VgrG protein family.</text>
</comment>
<gene>
    <name evidence="5" type="primary">vgrG1_1</name>
    <name evidence="6" type="ORF">BPS26883_01886</name>
    <name evidence="5" type="ORF">FEQ00_00596</name>
</gene>
<evidence type="ECO:0000259" key="4">
    <source>
        <dbReference type="Pfam" id="PF13296"/>
    </source>
</evidence>
<evidence type="ECO:0000313" key="6">
    <source>
        <dbReference type="EMBL" id="VWB41700.1"/>
    </source>
</evidence>
<dbReference type="InterPro" id="IPR017847">
    <property type="entry name" value="T6SS_RhsGE_Vgr_subset"/>
</dbReference>
<dbReference type="InterPro" id="IPR018769">
    <property type="entry name" value="VgrG2_DUF2345"/>
</dbReference>
<dbReference type="Pfam" id="PF04717">
    <property type="entry name" value="Phage_base_V"/>
    <property type="match status" value="1"/>
</dbReference>
<dbReference type="InterPro" id="IPR037026">
    <property type="entry name" value="Vgr_OB-fold_dom_sf"/>
</dbReference>
<dbReference type="Gene3D" id="2.40.50.230">
    <property type="entry name" value="Gp5 N-terminal domain"/>
    <property type="match status" value="1"/>
</dbReference>
<protein>
    <submittedName>
        <fullName evidence="5">Actin cross-linking toxin VgrG1</fullName>
        <ecNumber evidence="5">6.3.2.-</ecNumber>
    </submittedName>
    <submittedName>
        <fullName evidence="6">Rhs element Vgr protein</fullName>
    </submittedName>
</protein>
<dbReference type="Proteomes" id="UP000494162">
    <property type="component" value="Unassembled WGS sequence"/>
</dbReference>
<dbReference type="EC" id="6.3.2.-" evidence="5"/>
<evidence type="ECO:0000256" key="1">
    <source>
        <dbReference type="ARBA" id="ARBA00005558"/>
    </source>
</evidence>
<feature type="domain" description="Putative type VI secretion system Rhs element associated Vgr" evidence="4">
    <location>
        <begin position="584"/>
        <end position="689"/>
    </location>
</feature>
<dbReference type="Gene3D" id="3.55.50.10">
    <property type="entry name" value="Baseplate protein-like domains"/>
    <property type="match status" value="1"/>
</dbReference>
<dbReference type="EMBL" id="CABVPP010000009">
    <property type="protein sequence ID" value="VWB41700.1"/>
    <property type="molecule type" value="Genomic_DNA"/>
</dbReference>
<feature type="domain" description="Gp5/Type VI secretion system Vgr protein OB-fold" evidence="2">
    <location>
        <begin position="449"/>
        <end position="514"/>
    </location>
</feature>
<reference evidence="5 8" key="1">
    <citation type="submission" date="2019-06" db="EMBL/GenBank/DDBJ databases">
        <title>Evolution of Burkholderia multivorans in the lungs of Cystic Fibrosis patients.</title>
        <authorList>
            <person name="Moreira L.M."/>
        </authorList>
    </citation>
    <scope>NUCLEOTIDE SEQUENCE [LARGE SCALE GENOMIC DNA]</scope>
    <source>
        <strain evidence="5 8">VC13239</strain>
    </source>
</reference>
<dbReference type="SUPFAM" id="SSF69279">
    <property type="entry name" value="Phage tail proteins"/>
    <property type="match status" value="2"/>
</dbReference>
<dbReference type="EMBL" id="VJSY01000003">
    <property type="protein sequence ID" value="MDR8752194.1"/>
    <property type="molecule type" value="Genomic_DNA"/>
</dbReference>
<dbReference type="NCBIfam" id="TIGR01646">
    <property type="entry name" value="vgr_GE"/>
    <property type="match status" value="1"/>
</dbReference>
<reference evidence="6 7" key="2">
    <citation type="submission" date="2019-09" db="EMBL/GenBank/DDBJ databases">
        <authorList>
            <person name="Depoorter E."/>
        </authorList>
    </citation>
    <scope>NUCLEOTIDE SEQUENCE [LARGE SCALE GENOMIC DNA]</scope>
    <source>
        <strain evidence="6">LMG 26883</strain>
    </source>
</reference>
<name>A0A6P2JGJ0_9BURK</name>
<dbReference type="GeneID" id="93168910"/>
<dbReference type="Gene3D" id="2.30.110.50">
    <property type="match status" value="1"/>
</dbReference>
<accession>A0A6P2JGJ0</accession>
<dbReference type="Proteomes" id="UP001248067">
    <property type="component" value="Unassembled WGS sequence"/>
</dbReference>
<dbReference type="InterPro" id="IPR006531">
    <property type="entry name" value="Gp5/Vgr_OB"/>
</dbReference>
<organism evidence="6 7">
    <name type="scientific">Burkholderia pseudomultivorans</name>
    <dbReference type="NCBI Taxonomy" id="1207504"/>
    <lineage>
        <taxon>Bacteria</taxon>
        <taxon>Pseudomonadati</taxon>
        <taxon>Pseudomonadota</taxon>
        <taxon>Betaproteobacteria</taxon>
        <taxon>Burkholderiales</taxon>
        <taxon>Burkholderiaceae</taxon>
        <taxon>Burkholderia</taxon>
        <taxon>Burkholderia cepacia complex</taxon>
    </lineage>
</organism>
<evidence type="ECO:0000313" key="8">
    <source>
        <dbReference type="Proteomes" id="UP001248067"/>
    </source>
</evidence>
<dbReference type="Gene3D" id="4.10.220.110">
    <property type="match status" value="1"/>
</dbReference>
<proteinExistence type="inferred from homology"/>
<dbReference type="AlphaFoldDB" id="A0A6P2JGJ0"/>
<dbReference type="NCBIfam" id="TIGR03361">
    <property type="entry name" value="VI_Rhs_Vgr"/>
    <property type="match status" value="1"/>
</dbReference>